<keyword evidence="2" id="KW-0732">Signal</keyword>
<sequence>MCRINGLIHLLGLILVTVTAAAFRFPNEGRGRAMLRTSLVPPPPPPSPPSPPRGIHHRFRGRRVQQHPVSGWRWPPPPPPAMGTGRHNGFPKQPRKLEWQPPVKTLQQAHGYDQGPQSRQTRYIISSPSSSTDHKEFFAATEDAPENSFIMHSSPHGTETEGSSNHIPSLSLTNDEATDLCQRCDLLIHMAASACCSSHGLCCHQQHTPQHSQHPFQHQTPSSNFQLQTPFHPQRNNHQQGHGQVPTHQIFNTESVNFYNGPFHQRNPSTVANEPPYNIRDLQFNNEPEYSDLDYPTDDDIIEQEDSNPVNDRRPSSSLGDFIGGVVISLTSMAVRSLTAGNGLGPGESQREHRMAG</sequence>
<proteinExistence type="predicted"/>
<evidence type="ECO:0000256" key="1">
    <source>
        <dbReference type="SAM" id="MobiDB-lite"/>
    </source>
</evidence>
<dbReference type="AlphaFoldDB" id="A0AAV2RXZ5"/>
<comment type="caution">
    <text evidence="3">The sequence shown here is derived from an EMBL/GenBank/DDBJ whole genome shotgun (WGS) entry which is preliminary data.</text>
</comment>
<accession>A0AAV2RXZ5</accession>
<dbReference type="Proteomes" id="UP001497623">
    <property type="component" value="Unassembled WGS sequence"/>
</dbReference>
<protein>
    <submittedName>
        <fullName evidence="3">Uncharacterized protein</fullName>
    </submittedName>
</protein>
<gene>
    <name evidence="3" type="ORF">MNOR_LOCUS30662</name>
</gene>
<feature type="region of interest" description="Disordered" evidence="1">
    <location>
        <begin position="38"/>
        <end position="57"/>
    </location>
</feature>
<name>A0AAV2RXZ5_MEGNR</name>
<feature type="region of interest" description="Disordered" evidence="1">
    <location>
        <begin position="258"/>
        <end position="318"/>
    </location>
</feature>
<feature type="compositionally biased region" description="Pro residues" evidence="1">
    <location>
        <begin position="40"/>
        <end position="52"/>
    </location>
</feature>
<evidence type="ECO:0000313" key="3">
    <source>
        <dbReference type="EMBL" id="CAL4151035.1"/>
    </source>
</evidence>
<evidence type="ECO:0000313" key="4">
    <source>
        <dbReference type="Proteomes" id="UP001497623"/>
    </source>
</evidence>
<feature type="compositionally biased region" description="Acidic residues" evidence="1">
    <location>
        <begin position="289"/>
        <end position="306"/>
    </location>
</feature>
<reference evidence="3 4" key="1">
    <citation type="submission" date="2024-05" db="EMBL/GenBank/DDBJ databases">
        <authorList>
            <person name="Wallberg A."/>
        </authorList>
    </citation>
    <scope>NUCLEOTIDE SEQUENCE [LARGE SCALE GENOMIC DNA]</scope>
</reference>
<evidence type="ECO:0000256" key="2">
    <source>
        <dbReference type="SAM" id="SignalP"/>
    </source>
</evidence>
<feature type="signal peptide" evidence="2">
    <location>
        <begin position="1"/>
        <end position="22"/>
    </location>
</feature>
<feature type="chain" id="PRO_5043573276" evidence="2">
    <location>
        <begin position="23"/>
        <end position="357"/>
    </location>
</feature>
<dbReference type="EMBL" id="CAXKWB010037992">
    <property type="protein sequence ID" value="CAL4151035.1"/>
    <property type="molecule type" value="Genomic_DNA"/>
</dbReference>
<keyword evidence="4" id="KW-1185">Reference proteome</keyword>
<organism evidence="3 4">
    <name type="scientific">Meganyctiphanes norvegica</name>
    <name type="common">Northern krill</name>
    <name type="synonym">Thysanopoda norvegica</name>
    <dbReference type="NCBI Taxonomy" id="48144"/>
    <lineage>
        <taxon>Eukaryota</taxon>
        <taxon>Metazoa</taxon>
        <taxon>Ecdysozoa</taxon>
        <taxon>Arthropoda</taxon>
        <taxon>Crustacea</taxon>
        <taxon>Multicrustacea</taxon>
        <taxon>Malacostraca</taxon>
        <taxon>Eumalacostraca</taxon>
        <taxon>Eucarida</taxon>
        <taxon>Euphausiacea</taxon>
        <taxon>Euphausiidae</taxon>
        <taxon>Meganyctiphanes</taxon>
    </lineage>
</organism>